<accession>A0A0G4H7G2</accession>
<feature type="region of interest" description="Disordered" evidence="1">
    <location>
        <begin position="353"/>
        <end position="385"/>
    </location>
</feature>
<feature type="region of interest" description="Disordered" evidence="1">
    <location>
        <begin position="185"/>
        <end position="213"/>
    </location>
</feature>
<dbReference type="SUPFAM" id="SSF46689">
    <property type="entry name" value="Homeodomain-like"/>
    <property type="match status" value="1"/>
</dbReference>
<feature type="compositionally biased region" description="Basic and acidic residues" evidence="1">
    <location>
        <begin position="286"/>
        <end position="303"/>
    </location>
</feature>
<dbReference type="EMBL" id="CDMZ01001941">
    <property type="protein sequence ID" value="CEM39595.1"/>
    <property type="molecule type" value="Genomic_DNA"/>
</dbReference>
<evidence type="ECO:0008006" key="3">
    <source>
        <dbReference type="Google" id="ProtNLM"/>
    </source>
</evidence>
<feature type="region of interest" description="Disordered" evidence="1">
    <location>
        <begin position="249"/>
        <end position="322"/>
    </location>
</feature>
<protein>
    <recommendedName>
        <fullName evidence="3">Myb-like domain-containing protein</fullName>
    </recommendedName>
</protein>
<gene>
    <name evidence="2" type="ORF">Cvel_24944</name>
</gene>
<dbReference type="AlphaFoldDB" id="A0A0G4H7G2"/>
<feature type="compositionally biased region" description="Polar residues" evidence="1">
    <location>
        <begin position="443"/>
        <end position="452"/>
    </location>
</feature>
<sequence length="565" mass="58458">MEQASPLSEESKDALHAALHLYLVSMGHNELAGELYSALDLEHKPASTDYVAKDPHILMRRWLYGERIDAGEQPEAVAGDASSSSQLQQLSSSLRYFQQSGGPGGSSRYTSYGFNKRKWSDEEEGELIMGMSVYPFSWAMIKQLAVDGHLSTLAGFHPSQLRDKWRHLRKRATWDASMQAFRRLQDGESRVGAPCEDEKEKDKQKANGKDGGPVAVTLQGGAFTATQNLSLSEAAQMIVRLREHADFGGGARDDSVGGRAAASVPASSQQHQPASHHFHLGGGGDTPDRHRDGAERGGGHEYDSYEGGAASASAGGGGRLPNGTARAVPFEIDLSEPPKYMGTHSSHFLSVDAGANSSSSSSSAAAAGNSGGRKRTATGAAMGERPSAVSSAFAAGSVDQHRQSGALKLPRPSVNLPGSVAAEGGGVKLEPQPNPNLPLDQTPGLSSDNINGVNGGEFGLPMVFSGSLHADPSGFAPAPQPPEQLHAANLDHSSHHPSHSASSSASAHGGGHRRQSGGDSWGGLSRQGSSSRGGSGGGGVHGHGGSGGMRESGYSGGGGAFLSLG</sequence>
<evidence type="ECO:0000256" key="1">
    <source>
        <dbReference type="SAM" id="MobiDB-lite"/>
    </source>
</evidence>
<name>A0A0G4H7G2_9ALVE</name>
<proteinExistence type="predicted"/>
<feature type="region of interest" description="Disordered" evidence="1">
    <location>
        <begin position="471"/>
        <end position="565"/>
    </location>
</feature>
<dbReference type="InterPro" id="IPR009057">
    <property type="entry name" value="Homeodomain-like_sf"/>
</dbReference>
<feature type="region of interest" description="Disordered" evidence="1">
    <location>
        <begin position="402"/>
        <end position="453"/>
    </location>
</feature>
<organism evidence="2">
    <name type="scientific">Chromera velia CCMP2878</name>
    <dbReference type="NCBI Taxonomy" id="1169474"/>
    <lineage>
        <taxon>Eukaryota</taxon>
        <taxon>Sar</taxon>
        <taxon>Alveolata</taxon>
        <taxon>Colpodellida</taxon>
        <taxon>Chromeraceae</taxon>
        <taxon>Chromera</taxon>
    </lineage>
</organism>
<dbReference type="Gene3D" id="1.10.246.220">
    <property type="match status" value="1"/>
</dbReference>
<feature type="compositionally biased region" description="Gly residues" evidence="1">
    <location>
        <begin position="531"/>
        <end position="565"/>
    </location>
</feature>
<dbReference type="VEuPathDB" id="CryptoDB:Cvel_24944"/>
<feature type="compositionally biased region" description="Low complexity" evidence="1">
    <location>
        <begin position="353"/>
        <end position="368"/>
    </location>
</feature>
<reference evidence="2" key="1">
    <citation type="submission" date="2014-11" db="EMBL/GenBank/DDBJ databases">
        <authorList>
            <person name="Otto D Thomas"/>
            <person name="Naeem Raeece"/>
        </authorList>
    </citation>
    <scope>NUCLEOTIDE SEQUENCE</scope>
</reference>
<dbReference type="CDD" id="cd11660">
    <property type="entry name" value="SANT_TRF"/>
    <property type="match status" value="1"/>
</dbReference>
<feature type="compositionally biased region" description="Basic and acidic residues" evidence="1">
    <location>
        <begin position="196"/>
        <end position="208"/>
    </location>
</feature>
<evidence type="ECO:0000313" key="2">
    <source>
        <dbReference type="EMBL" id="CEM39595.1"/>
    </source>
</evidence>